<name>A0A2R8ZBB3_PANPA</name>
<evidence type="ECO:0000313" key="2">
    <source>
        <dbReference type="Ensembl" id="ENSPPAP00000002144.1"/>
    </source>
</evidence>
<evidence type="ECO:0000256" key="1">
    <source>
        <dbReference type="SAM" id="MobiDB-lite"/>
    </source>
</evidence>
<feature type="region of interest" description="Disordered" evidence="1">
    <location>
        <begin position="73"/>
        <end position="108"/>
    </location>
</feature>
<sequence length="108" mass="11259">MGKMTESAHVPKAVLTLHAATRTGNGHYGPGVSPPPPPSAAQLKPEADFGPHGDIRQGLETFLVGAEACSWHRVGGDQGSHSTSCNAWDRPCLETPAQHGSSAEARKP</sequence>
<dbReference type="Proteomes" id="UP000240080">
    <property type="component" value="Chromosome 19"/>
</dbReference>
<evidence type="ECO:0000313" key="3">
    <source>
        <dbReference type="Proteomes" id="UP000240080"/>
    </source>
</evidence>
<accession>A0A2R8ZBB3</accession>
<dbReference type="AlphaFoldDB" id="A0A2R8ZBB3"/>
<dbReference type="GeneTree" id="ENSGT00910000148894"/>
<reference evidence="2" key="2">
    <citation type="submission" date="2025-08" db="UniProtKB">
        <authorList>
            <consortium name="Ensembl"/>
        </authorList>
    </citation>
    <scope>IDENTIFICATION</scope>
</reference>
<keyword evidence="3" id="KW-1185">Reference proteome</keyword>
<proteinExistence type="predicted"/>
<dbReference type="EMBL" id="AJFE02020341">
    <property type="status" value="NOT_ANNOTATED_CDS"/>
    <property type="molecule type" value="Genomic_DNA"/>
</dbReference>
<reference evidence="2 3" key="1">
    <citation type="journal article" date="2012" name="Nature">
        <title>The bonobo genome compared with the chimpanzee and human genomes.</title>
        <authorList>
            <person name="Prufer K."/>
            <person name="Munch K."/>
            <person name="Hellmann I."/>
            <person name="Akagi K."/>
            <person name="Miller J.R."/>
            <person name="Walenz B."/>
            <person name="Koren S."/>
            <person name="Sutton G."/>
            <person name="Kodira C."/>
            <person name="Winer R."/>
            <person name="Knight J.R."/>
            <person name="Mullikin J.C."/>
            <person name="Meader S.J."/>
            <person name="Ponting C.P."/>
            <person name="Lunter G."/>
            <person name="Higashino S."/>
            <person name="Hobolth A."/>
            <person name="Dutheil J."/>
            <person name="Karakoc E."/>
            <person name="Alkan C."/>
            <person name="Sajjadian S."/>
            <person name="Catacchio C.R."/>
            <person name="Ventura M."/>
            <person name="Marques-Bonet T."/>
            <person name="Eichler E.E."/>
            <person name="Andre C."/>
            <person name="Atencia R."/>
            <person name="Mugisha L."/>
            <person name="Junhold J."/>
            <person name="Patterson N."/>
            <person name="Siebauer M."/>
            <person name="Good J.M."/>
            <person name="Fischer A."/>
            <person name="Ptak S.E."/>
            <person name="Lachmann M."/>
            <person name="Symer D.E."/>
            <person name="Mailund T."/>
            <person name="Schierup M.H."/>
            <person name="Andres A.M."/>
            <person name="Kelso J."/>
            <person name="Paabo S."/>
        </authorList>
    </citation>
    <scope>NUCLEOTIDE SEQUENCE [LARGE SCALE GENOMIC DNA]</scope>
</reference>
<organism evidence="2 3">
    <name type="scientific">Pan paniscus</name>
    <name type="common">Pygmy chimpanzee</name>
    <name type="synonym">Bonobo</name>
    <dbReference type="NCBI Taxonomy" id="9597"/>
    <lineage>
        <taxon>Eukaryota</taxon>
        <taxon>Metazoa</taxon>
        <taxon>Chordata</taxon>
        <taxon>Craniata</taxon>
        <taxon>Vertebrata</taxon>
        <taxon>Euteleostomi</taxon>
        <taxon>Mammalia</taxon>
        <taxon>Eutheria</taxon>
        <taxon>Euarchontoglires</taxon>
        <taxon>Primates</taxon>
        <taxon>Haplorrhini</taxon>
        <taxon>Catarrhini</taxon>
        <taxon>Hominidae</taxon>
        <taxon>Pan</taxon>
    </lineage>
</organism>
<protein>
    <submittedName>
        <fullName evidence="2">Uncharacterized protein</fullName>
    </submittedName>
</protein>
<dbReference type="Bgee" id="ENSPPAG00000009776">
    <property type="expression patterns" value="Expressed in testis and 2 other cell types or tissues"/>
</dbReference>
<feature type="compositionally biased region" description="Basic and acidic residues" evidence="1">
    <location>
        <begin position="45"/>
        <end position="55"/>
    </location>
</feature>
<dbReference type="Ensembl" id="ENSPPAT00000010532.1">
    <property type="protein sequence ID" value="ENSPPAP00000002144.1"/>
    <property type="gene ID" value="ENSPPAG00000009776.1"/>
</dbReference>
<reference evidence="2" key="3">
    <citation type="submission" date="2025-09" db="UniProtKB">
        <authorList>
            <consortium name="Ensembl"/>
        </authorList>
    </citation>
    <scope>IDENTIFICATION</scope>
</reference>
<feature type="region of interest" description="Disordered" evidence="1">
    <location>
        <begin position="19"/>
        <end position="55"/>
    </location>
</feature>